<reference evidence="7 8" key="1">
    <citation type="submission" date="2017-04" db="EMBL/GenBank/DDBJ databases">
        <title>A new member of the family Flavobacteriaceae isolated from ascidians.</title>
        <authorList>
            <person name="Chen L."/>
        </authorList>
    </citation>
    <scope>NUCLEOTIDE SEQUENCE [LARGE SCALE GENOMIC DNA]</scope>
    <source>
        <strain evidence="7 8">HQA918</strain>
    </source>
</reference>
<evidence type="ECO:0000256" key="6">
    <source>
        <dbReference type="SAM" id="Phobius"/>
    </source>
</evidence>
<feature type="transmembrane region" description="Helical" evidence="6">
    <location>
        <begin position="27"/>
        <end position="49"/>
    </location>
</feature>
<evidence type="ECO:0000256" key="1">
    <source>
        <dbReference type="ARBA" id="ARBA00004651"/>
    </source>
</evidence>
<keyword evidence="4 6" id="KW-1133">Transmembrane helix</keyword>
<dbReference type="EMBL" id="NBWU01000001">
    <property type="protein sequence ID" value="PCE66187.1"/>
    <property type="molecule type" value="Genomic_DNA"/>
</dbReference>
<dbReference type="InterPro" id="IPR005171">
    <property type="entry name" value="Cyt_c_oxidase_su4_prok"/>
</dbReference>
<evidence type="ECO:0000256" key="2">
    <source>
        <dbReference type="ARBA" id="ARBA00022475"/>
    </source>
</evidence>
<evidence type="ECO:0000256" key="3">
    <source>
        <dbReference type="ARBA" id="ARBA00022692"/>
    </source>
</evidence>
<protein>
    <recommendedName>
        <fullName evidence="9">Cytochrome C oxidase subunit IV</fullName>
    </recommendedName>
</protein>
<evidence type="ECO:0000256" key="4">
    <source>
        <dbReference type="ARBA" id="ARBA00022989"/>
    </source>
</evidence>
<evidence type="ECO:0000313" key="7">
    <source>
        <dbReference type="EMBL" id="PCE66187.1"/>
    </source>
</evidence>
<sequence>MKTTLFTWLFLIALTLGATGFSLQQGLYALIFVMLLAGVKFLTVAFQFMELRTAHVFWKGALICFLVLFLGLVLLLKTY</sequence>
<organism evidence="7 8">
    <name type="scientific">Sediminicola luteus</name>
    <dbReference type="NCBI Taxonomy" id="319238"/>
    <lineage>
        <taxon>Bacteria</taxon>
        <taxon>Pseudomonadati</taxon>
        <taxon>Bacteroidota</taxon>
        <taxon>Flavobacteriia</taxon>
        <taxon>Flavobacteriales</taxon>
        <taxon>Flavobacteriaceae</taxon>
        <taxon>Sediminicola</taxon>
    </lineage>
</organism>
<keyword evidence="3 6" id="KW-0812">Transmembrane</keyword>
<keyword evidence="5 6" id="KW-0472">Membrane</keyword>
<dbReference type="Proteomes" id="UP000219559">
    <property type="component" value="Unassembled WGS sequence"/>
</dbReference>
<comment type="caution">
    <text evidence="7">The sequence shown here is derived from an EMBL/GenBank/DDBJ whole genome shotgun (WGS) entry which is preliminary data.</text>
</comment>
<accession>A0A2A4GC56</accession>
<gene>
    <name evidence="7" type="ORF">B7P33_02500</name>
</gene>
<feature type="transmembrane region" description="Helical" evidence="6">
    <location>
        <begin position="56"/>
        <end position="76"/>
    </location>
</feature>
<dbReference type="RefSeq" id="WP_097441709.1">
    <property type="nucleotide sequence ID" value="NZ_NBWU01000001.1"/>
</dbReference>
<dbReference type="AlphaFoldDB" id="A0A2A4GC56"/>
<dbReference type="Pfam" id="PF03626">
    <property type="entry name" value="COX4_pro"/>
    <property type="match status" value="1"/>
</dbReference>
<evidence type="ECO:0000256" key="5">
    <source>
        <dbReference type="ARBA" id="ARBA00023136"/>
    </source>
</evidence>
<proteinExistence type="predicted"/>
<dbReference type="GO" id="GO:0005886">
    <property type="term" value="C:plasma membrane"/>
    <property type="evidence" value="ECO:0007669"/>
    <property type="project" value="UniProtKB-SubCell"/>
</dbReference>
<keyword evidence="8" id="KW-1185">Reference proteome</keyword>
<evidence type="ECO:0000313" key="8">
    <source>
        <dbReference type="Proteomes" id="UP000219559"/>
    </source>
</evidence>
<comment type="subcellular location">
    <subcellularLocation>
        <location evidence="1">Cell membrane</location>
        <topology evidence="1">Multi-pass membrane protein</topology>
    </subcellularLocation>
</comment>
<name>A0A2A4GC56_9FLAO</name>
<dbReference type="OrthoDB" id="681046at2"/>
<evidence type="ECO:0008006" key="9">
    <source>
        <dbReference type="Google" id="ProtNLM"/>
    </source>
</evidence>
<keyword evidence="2" id="KW-1003">Cell membrane</keyword>